<accession>A0ABR7NB10</accession>
<keyword evidence="2" id="KW-1185">Reference proteome</keyword>
<dbReference type="InterPro" id="IPR006379">
    <property type="entry name" value="HAD-SF_hydro_IIB"/>
</dbReference>
<dbReference type="Gene3D" id="3.30.1240.10">
    <property type="match status" value="1"/>
</dbReference>
<proteinExistence type="predicted"/>
<dbReference type="CDD" id="cd07516">
    <property type="entry name" value="HAD_Pase"/>
    <property type="match status" value="1"/>
</dbReference>
<dbReference type="PANTHER" id="PTHR10000:SF8">
    <property type="entry name" value="HAD SUPERFAMILY HYDROLASE-LIKE, TYPE 3"/>
    <property type="match status" value="1"/>
</dbReference>
<dbReference type="PANTHER" id="PTHR10000">
    <property type="entry name" value="PHOSPHOSERINE PHOSPHATASE"/>
    <property type="match status" value="1"/>
</dbReference>
<evidence type="ECO:0000313" key="1">
    <source>
        <dbReference type="EMBL" id="MBC8573593.1"/>
    </source>
</evidence>
<reference evidence="1 2" key="1">
    <citation type="submission" date="2020-08" db="EMBL/GenBank/DDBJ databases">
        <title>Genome public.</title>
        <authorList>
            <person name="Liu C."/>
            <person name="Sun Q."/>
        </authorList>
    </citation>
    <scope>NUCLEOTIDE SEQUENCE [LARGE SCALE GENOMIC DNA]</scope>
    <source>
        <strain evidence="1 2">NSJ-46</strain>
    </source>
</reference>
<dbReference type="Gene3D" id="3.40.50.1000">
    <property type="entry name" value="HAD superfamily/HAD-like"/>
    <property type="match status" value="1"/>
</dbReference>
<gene>
    <name evidence="1" type="ORF">H8716_10955</name>
</gene>
<dbReference type="Pfam" id="PF08282">
    <property type="entry name" value="Hydrolase_3"/>
    <property type="match status" value="1"/>
</dbReference>
<dbReference type="SFLD" id="SFLDG01140">
    <property type="entry name" value="C2.B:_Phosphomannomutase_and_P"/>
    <property type="match status" value="1"/>
</dbReference>
<dbReference type="InterPro" id="IPR023214">
    <property type="entry name" value="HAD_sf"/>
</dbReference>
<name>A0ABR7NB10_9FIRM</name>
<dbReference type="EMBL" id="JACRSZ010000011">
    <property type="protein sequence ID" value="MBC8573593.1"/>
    <property type="molecule type" value="Genomic_DNA"/>
</dbReference>
<sequence>MNTDTKILFTDLDGTLLNDQKQISAGNLTAIHMALENGHKIVISTGRALASAKKQAETLGLIMPGCYIIAFNGACIYDIHEKKIIFSETIPLDYVYHLFEEAHKLNIHIQTYDDTQVLTESENDDLFRYCHNTGMEYKVISSVRSELIFSPYKVLVIDYQHHEPLVQFQEQIRTWAEGKIDFYFSCNELLEIVAPDISKGNAIIRLCEQLQIPLEATISAGDADNDISMLQTTHTSVVMKNADPHMHAYATYITEQDNNHDGVAEAIYKFML</sequence>
<dbReference type="NCBIfam" id="TIGR00099">
    <property type="entry name" value="Cof-subfamily"/>
    <property type="match status" value="1"/>
</dbReference>
<evidence type="ECO:0000313" key="2">
    <source>
        <dbReference type="Proteomes" id="UP000657421"/>
    </source>
</evidence>
<dbReference type="Proteomes" id="UP000657421">
    <property type="component" value="Unassembled WGS sequence"/>
</dbReference>
<dbReference type="SUPFAM" id="SSF56784">
    <property type="entry name" value="HAD-like"/>
    <property type="match status" value="1"/>
</dbReference>
<dbReference type="InterPro" id="IPR036412">
    <property type="entry name" value="HAD-like_sf"/>
</dbReference>
<protein>
    <submittedName>
        <fullName evidence="1">HAD family phosphatase</fullName>
    </submittedName>
</protein>
<comment type="caution">
    <text evidence="1">The sequence shown here is derived from an EMBL/GenBank/DDBJ whole genome shotgun (WGS) entry which is preliminary data.</text>
</comment>
<organism evidence="1 2">
    <name type="scientific">Jingyaoa shaoxingensis</name>
    <dbReference type="NCBI Taxonomy" id="2763671"/>
    <lineage>
        <taxon>Bacteria</taxon>
        <taxon>Bacillati</taxon>
        <taxon>Bacillota</taxon>
        <taxon>Clostridia</taxon>
        <taxon>Lachnospirales</taxon>
        <taxon>Lachnospiraceae</taxon>
        <taxon>Jingyaoa</taxon>
    </lineage>
</organism>
<dbReference type="NCBIfam" id="TIGR01484">
    <property type="entry name" value="HAD-SF-IIB"/>
    <property type="match status" value="1"/>
</dbReference>
<dbReference type="SFLD" id="SFLDS00003">
    <property type="entry name" value="Haloacid_Dehalogenase"/>
    <property type="match status" value="1"/>
</dbReference>
<dbReference type="RefSeq" id="WP_249308883.1">
    <property type="nucleotide sequence ID" value="NZ_JACRSZ010000011.1"/>
</dbReference>
<dbReference type="PROSITE" id="PS01228">
    <property type="entry name" value="COF_1"/>
    <property type="match status" value="1"/>
</dbReference>
<dbReference type="InterPro" id="IPR000150">
    <property type="entry name" value="Cof"/>
</dbReference>